<keyword evidence="2" id="KW-1003">Cell membrane</keyword>
<evidence type="ECO:0000259" key="12">
    <source>
        <dbReference type="PROSITE" id="PS51379"/>
    </source>
</evidence>
<dbReference type="InterPro" id="IPR007202">
    <property type="entry name" value="4Fe-4S_dom"/>
</dbReference>
<dbReference type="GO" id="GO:0046872">
    <property type="term" value="F:metal ion binding"/>
    <property type="evidence" value="ECO:0007669"/>
    <property type="project" value="UniProtKB-KW"/>
</dbReference>
<keyword evidence="5" id="KW-0479">Metal-binding</keyword>
<evidence type="ECO:0000256" key="5">
    <source>
        <dbReference type="ARBA" id="ARBA00022723"/>
    </source>
</evidence>
<keyword evidence="9" id="KW-0408">Iron</keyword>
<evidence type="ECO:0000259" key="13">
    <source>
        <dbReference type="PROSITE" id="PS51656"/>
    </source>
</evidence>
<dbReference type="GO" id="GO:0009055">
    <property type="term" value="F:electron transfer activity"/>
    <property type="evidence" value="ECO:0007669"/>
    <property type="project" value="InterPro"/>
</dbReference>
<keyword evidence="8" id="KW-0249">Electron transport</keyword>
<keyword evidence="3" id="KW-0004">4Fe-4S</keyword>
<feature type="domain" description="4Fe-4S ferredoxin-type" evidence="12">
    <location>
        <begin position="119"/>
        <end position="147"/>
    </location>
</feature>
<evidence type="ECO:0000256" key="11">
    <source>
        <dbReference type="ARBA" id="ARBA00023136"/>
    </source>
</evidence>
<protein>
    <submittedName>
        <fullName evidence="14">Electron transport complex protein RnfB</fullName>
    </submittedName>
</protein>
<evidence type="ECO:0000313" key="15">
    <source>
        <dbReference type="Proteomes" id="UP000199459"/>
    </source>
</evidence>
<evidence type="ECO:0000256" key="8">
    <source>
        <dbReference type="ARBA" id="ARBA00022982"/>
    </source>
</evidence>
<proteinExistence type="predicted"/>
<evidence type="ECO:0000313" key="14">
    <source>
        <dbReference type="EMBL" id="SEM77234.1"/>
    </source>
</evidence>
<sequence length="239" mass="26536">MPEQSEREFSLKYKHQLIKQIDAVLPQTQCRQCGYSGCEPYASAIVEGRADINQCPPGDSIVIEKIAALLGIQPKPLNTEHGYPKPRSVAVIDENLCIGCTFCIRSCPVDAIVGAAKQMHTVISRECTGCELCLDPCPVDCIQMIPDISQADSDKTQQNEYDNKADKARRRYQFRLQRLSQDKKQTPEIVDGMKPAAPNNSVETLKIRKRIIVQAALERAASIRSQDMDGNLKSRSTAS</sequence>
<dbReference type="NCBIfam" id="TIGR01944">
    <property type="entry name" value="rnfB"/>
    <property type="match status" value="1"/>
</dbReference>
<dbReference type="PANTHER" id="PTHR42859:SF3">
    <property type="entry name" value="ION-TRANSLOCATING OXIDOREDUCTASE COMPLEX SUBUNIT B"/>
    <property type="match status" value="1"/>
</dbReference>
<dbReference type="PROSITE" id="PS51379">
    <property type="entry name" value="4FE4S_FER_2"/>
    <property type="match status" value="2"/>
</dbReference>
<accession>A0A1H8B518</accession>
<dbReference type="SUPFAM" id="SSF54862">
    <property type="entry name" value="4Fe-4S ferredoxins"/>
    <property type="match status" value="1"/>
</dbReference>
<dbReference type="AlphaFoldDB" id="A0A1H8B518"/>
<dbReference type="RefSeq" id="WP_090627391.1">
    <property type="nucleotide sequence ID" value="NZ_FOCP01000002.1"/>
</dbReference>
<gene>
    <name evidence="14" type="ORF">SAMN05216325_10276</name>
</gene>
<dbReference type="InterPro" id="IPR050294">
    <property type="entry name" value="RnfB_subfamily"/>
</dbReference>
<dbReference type="InterPro" id="IPR017900">
    <property type="entry name" value="4Fe4S_Fe_S_CS"/>
</dbReference>
<feature type="domain" description="4Fe-4S ferredoxin-type" evidence="12">
    <location>
        <begin position="88"/>
        <end position="117"/>
    </location>
</feature>
<keyword evidence="10" id="KW-0411">Iron-sulfur</keyword>
<dbReference type="Gene3D" id="3.30.70.20">
    <property type="match status" value="1"/>
</dbReference>
<evidence type="ECO:0000256" key="9">
    <source>
        <dbReference type="ARBA" id="ARBA00023004"/>
    </source>
</evidence>
<dbReference type="OrthoDB" id="9789936at2"/>
<dbReference type="NCBIfam" id="NF003475">
    <property type="entry name" value="PRK05113.1"/>
    <property type="match status" value="1"/>
</dbReference>
<dbReference type="Pfam" id="PF04060">
    <property type="entry name" value="FeS"/>
    <property type="match status" value="1"/>
</dbReference>
<keyword evidence="4" id="KW-0997">Cell inner membrane</keyword>
<evidence type="ECO:0000256" key="6">
    <source>
        <dbReference type="ARBA" id="ARBA00022737"/>
    </source>
</evidence>
<dbReference type="Gene3D" id="3.30.70.3270">
    <property type="match status" value="1"/>
</dbReference>
<dbReference type="Gene3D" id="1.10.15.40">
    <property type="entry name" value="Electron transport complex subunit B, putative Fe-S cluster"/>
    <property type="match status" value="1"/>
</dbReference>
<dbReference type="Pfam" id="PF14697">
    <property type="entry name" value="Fer4_21"/>
    <property type="match status" value="1"/>
</dbReference>
<evidence type="ECO:0000256" key="2">
    <source>
        <dbReference type="ARBA" id="ARBA00022475"/>
    </source>
</evidence>
<keyword evidence="1" id="KW-0813">Transport</keyword>
<feature type="domain" description="4Fe-4S" evidence="13">
    <location>
        <begin position="13"/>
        <end position="72"/>
    </location>
</feature>
<evidence type="ECO:0000256" key="10">
    <source>
        <dbReference type="ARBA" id="ARBA00023014"/>
    </source>
</evidence>
<dbReference type="InterPro" id="IPR010207">
    <property type="entry name" value="Elect_transpt_cplx_RnfB/RsxB"/>
</dbReference>
<dbReference type="InterPro" id="IPR017896">
    <property type="entry name" value="4Fe4S_Fe-S-bd"/>
</dbReference>
<evidence type="ECO:0000256" key="1">
    <source>
        <dbReference type="ARBA" id="ARBA00022448"/>
    </source>
</evidence>
<dbReference type="GO" id="GO:0051539">
    <property type="term" value="F:4 iron, 4 sulfur cluster binding"/>
    <property type="evidence" value="ECO:0007669"/>
    <property type="project" value="UniProtKB-KW"/>
</dbReference>
<evidence type="ECO:0000256" key="4">
    <source>
        <dbReference type="ARBA" id="ARBA00022519"/>
    </source>
</evidence>
<dbReference type="PROSITE" id="PS00198">
    <property type="entry name" value="4FE4S_FER_1"/>
    <property type="match status" value="2"/>
</dbReference>
<keyword evidence="6" id="KW-0677">Repeat</keyword>
<evidence type="ECO:0000256" key="3">
    <source>
        <dbReference type="ARBA" id="ARBA00022485"/>
    </source>
</evidence>
<dbReference type="Proteomes" id="UP000199459">
    <property type="component" value="Unassembled WGS sequence"/>
</dbReference>
<evidence type="ECO:0000256" key="7">
    <source>
        <dbReference type="ARBA" id="ARBA00022967"/>
    </source>
</evidence>
<keyword evidence="7" id="KW-1278">Translocase</keyword>
<dbReference type="STRING" id="917.SAMN05216326_11574"/>
<dbReference type="PROSITE" id="PS51656">
    <property type="entry name" value="4FE4S"/>
    <property type="match status" value="1"/>
</dbReference>
<reference evidence="14 15" key="1">
    <citation type="submission" date="2016-10" db="EMBL/GenBank/DDBJ databases">
        <authorList>
            <person name="de Groot N.N."/>
        </authorList>
    </citation>
    <scope>NUCLEOTIDE SEQUENCE [LARGE SCALE GENOMIC DNA]</scope>
    <source>
        <strain evidence="14 15">Nm22</strain>
    </source>
</reference>
<keyword evidence="11" id="KW-0472">Membrane</keyword>
<dbReference type="PANTHER" id="PTHR42859">
    <property type="entry name" value="OXIDOREDUCTASE"/>
    <property type="match status" value="1"/>
</dbReference>
<name>A0A1H8B518_9PROT</name>
<organism evidence="14 15">
    <name type="scientific">Nitrosomonas marina</name>
    <dbReference type="NCBI Taxonomy" id="917"/>
    <lineage>
        <taxon>Bacteria</taxon>
        <taxon>Pseudomonadati</taxon>
        <taxon>Pseudomonadota</taxon>
        <taxon>Betaproteobacteria</taxon>
        <taxon>Nitrosomonadales</taxon>
        <taxon>Nitrosomonadaceae</taxon>
        <taxon>Nitrosomonas</taxon>
    </lineage>
</organism>
<dbReference type="EMBL" id="FOCP01000002">
    <property type="protein sequence ID" value="SEM77234.1"/>
    <property type="molecule type" value="Genomic_DNA"/>
</dbReference>